<dbReference type="FunFam" id="1.10.510.10:FF:000275">
    <property type="entry name" value="SRSF protein kinase 2 isoform X3"/>
    <property type="match status" value="1"/>
</dbReference>
<dbReference type="GO" id="GO:0005524">
    <property type="term" value="F:ATP binding"/>
    <property type="evidence" value="ECO:0007669"/>
    <property type="project" value="UniProtKB-UniRule"/>
</dbReference>
<evidence type="ECO:0000313" key="13">
    <source>
        <dbReference type="Proteomes" id="UP000054498"/>
    </source>
</evidence>
<keyword evidence="2" id="KW-0723">Serine/threonine-protein kinase</keyword>
<evidence type="ECO:0000256" key="6">
    <source>
        <dbReference type="ARBA" id="ARBA00022840"/>
    </source>
</evidence>
<dbReference type="SMART" id="SM00220">
    <property type="entry name" value="S_TKc"/>
    <property type="match status" value="1"/>
</dbReference>
<dbReference type="Gene3D" id="3.30.200.20">
    <property type="entry name" value="Phosphorylase Kinase, domain 1"/>
    <property type="match status" value="1"/>
</dbReference>
<keyword evidence="3" id="KW-0808">Transferase</keyword>
<keyword evidence="5" id="KW-0418">Kinase</keyword>
<feature type="compositionally biased region" description="Basic residues" evidence="10">
    <location>
        <begin position="526"/>
        <end position="536"/>
    </location>
</feature>
<feature type="binding site" evidence="9">
    <location>
        <position position="350"/>
    </location>
    <ligand>
        <name>ATP</name>
        <dbReference type="ChEBI" id="CHEBI:30616"/>
    </ligand>
</feature>
<dbReference type="GO" id="GO:0000245">
    <property type="term" value="P:spliceosomal complex assembly"/>
    <property type="evidence" value="ECO:0007669"/>
    <property type="project" value="TreeGrafter"/>
</dbReference>
<dbReference type="SUPFAM" id="SSF56112">
    <property type="entry name" value="Protein kinase-like (PK-like)"/>
    <property type="match status" value="1"/>
</dbReference>
<feature type="compositionally biased region" description="Gly residues" evidence="10">
    <location>
        <begin position="503"/>
        <end position="520"/>
    </location>
</feature>
<organism evidence="12 13">
    <name type="scientific">Monoraphidium neglectum</name>
    <dbReference type="NCBI Taxonomy" id="145388"/>
    <lineage>
        <taxon>Eukaryota</taxon>
        <taxon>Viridiplantae</taxon>
        <taxon>Chlorophyta</taxon>
        <taxon>core chlorophytes</taxon>
        <taxon>Chlorophyceae</taxon>
        <taxon>CS clade</taxon>
        <taxon>Sphaeropleales</taxon>
        <taxon>Selenastraceae</taxon>
        <taxon>Monoraphidium</taxon>
    </lineage>
</organism>
<dbReference type="Proteomes" id="UP000054498">
    <property type="component" value="Unassembled WGS sequence"/>
</dbReference>
<keyword evidence="13" id="KW-1185">Reference proteome</keyword>
<dbReference type="RefSeq" id="XP_013906162.1">
    <property type="nucleotide sequence ID" value="XM_014050708.1"/>
</dbReference>
<accession>A0A0D2KA48</accession>
<feature type="compositionally biased region" description="Polar residues" evidence="10">
    <location>
        <begin position="592"/>
        <end position="603"/>
    </location>
</feature>
<evidence type="ECO:0000256" key="10">
    <source>
        <dbReference type="SAM" id="MobiDB-lite"/>
    </source>
</evidence>
<feature type="region of interest" description="Disordered" evidence="10">
    <location>
        <begin position="249"/>
        <end position="296"/>
    </location>
</feature>
<feature type="region of interest" description="Disordered" evidence="10">
    <location>
        <begin position="575"/>
        <end position="622"/>
    </location>
</feature>
<comment type="catalytic activity">
    <reaction evidence="7">
        <text>L-threonyl-[protein] + ATP = O-phospho-L-threonyl-[protein] + ADP + H(+)</text>
        <dbReference type="Rhea" id="RHEA:46608"/>
        <dbReference type="Rhea" id="RHEA-COMP:11060"/>
        <dbReference type="Rhea" id="RHEA-COMP:11605"/>
        <dbReference type="ChEBI" id="CHEBI:15378"/>
        <dbReference type="ChEBI" id="CHEBI:30013"/>
        <dbReference type="ChEBI" id="CHEBI:30616"/>
        <dbReference type="ChEBI" id="CHEBI:61977"/>
        <dbReference type="ChEBI" id="CHEBI:456216"/>
        <dbReference type="EC" id="2.7.11.1"/>
    </reaction>
</comment>
<dbReference type="GO" id="GO:0050684">
    <property type="term" value="P:regulation of mRNA processing"/>
    <property type="evidence" value="ECO:0007669"/>
    <property type="project" value="TreeGrafter"/>
</dbReference>
<feature type="compositionally biased region" description="Basic and acidic residues" evidence="10">
    <location>
        <begin position="787"/>
        <end position="819"/>
    </location>
</feature>
<evidence type="ECO:0000256" key="3">
    <source>
        <dbReference type="ARBA" id="ARBA00022679"/>
    </source>
</evidence>
<dbReference type="EC" id="2.7.11.1" evidence="1"/>
<dbReference type="KEGG" id="mng:MNEG_0809"/>
<protein>
    <recommendedName>
        <fullName evidence="1">non-specific serine/threonine protein kinase</fullName>
        <ecNumber evidence="1">2.7.11.1</ecNumber>
    </recommendedName>
</protein>
<evidence type="ECO:0000313" key="12">
    <source>
        <dbReference type="EMBL" id="KIZ07143.1"/>
    </source>
</evidence>
<evidence type="ECO:0000256" key="2">
    <source>
        <dbReference type="ARBA" id="ARBA00022527"/>
    </source>
</evidence>
<comment type="catalytic activity">
    <reaction evidence="8">
        <text>L-seryl-[protein] + ATP = O-phospho-L-seryl-[protein] + ADP + H(+)</text>
        <dbReference type="Rhea" id="RHEA:17989"/>
        <dbReference type="Rhea" id="RHEA-COMP:9863"/>
        <dbReference type="Rhea" id="RHEA-COMP:11604"/>
        <dbReference type="ChEBI" id="CHEBI:15378"/>
        <dbReference type="ChEBI" id="CHEBI:29999"/>
        <dbReference type="ChEBI" id="CHEBI:30616"/>
        <dbReference type="ChEBI" id="CHEBI:83421"/>
        <dbReference type="ChEBI" id="CHEBI:456216"/>
        <dbReference type="EC" id="2.7.11.1"/>
    </reaction>
</comment>
<sequence>MSRALTVGFKALAGVSIAFGATALVAAELLLQVVGCAGAAAAAMPLEVVLARIAGGTMAISAADEWSLADAAANGRLGSATYQQLRAAVLAKIVTYLLASVLVRDSGERRVERPPDPVVPHGPPGSLVIAGLGLKQSGATAGALADGLLAPPKTAAGLTYLIVALLAPEQLFIAPVTPLAQLLKHTWAPGFLLAGGASLMLRDAADRGRLGAATFKRLNLGLAVTEAVYRPTYGTAILAGLAAGSAGARPRPATWPGPLRGGNKGLQQQRGCSSDSHSSSSSGSERGDFGGSGSDVEDAEDYCKGGYHPVQIGEKFKGGRYIVLRKLGWGHFSTVWLVLDTHNDGFAALKVQKSAPHYTDAARDEVTLLAQLKAADPSGAHHCVRLLDHFEHAGPHGLHVCIVCEVLGDNLLALIKAYDYKGLPLAVVKNLARQMLVAVDYMHTRCSILHTDLKPENVMLVDTLAARRWELELPPPPPRAPAGGAGSWGASAVTAQQQQQQKAGGGGSGSGASGGGGSGDGQLSRSQKKKAKRKAKAAVSGDSGSQLQQTGGEELHGAKEELDVEQAPAGEVAAPLQQNGGCGAGNGHAAEQQPTSEQRGPGSQQAGQVADQQQQGPGQQPRRRLVYESRVLHSAADLASATAKVVDFGNACWLTKRFTDDVQTRQYRCPEVILGARWGAPADVWSVACVVFELATGDYLFEPKSGPSWDRDEDHLALMIELLGRMPRRVWTTGRLARDYFNRQDVLEEKYRLSPGEAAGIADFLQPMLRLVPEERATAAEMLRHPWLDDGCSGDKAKVVPESDAGEGRRHSGGSDHRGGGSRRVSRRGSGSSSAARGSSGGSSERESRSPRRHASSEPIPKRSR</sequence>
<dbReference type="STRING" id="145388.A0A0D2KA48"/>
<dbReference type="GeneID" id="25726927"/>
<feature type="region of interest" description="Disordered" evidence="10">
    <location>
        <begin position="471"/>
        <end position="554"/>
    </location>
</feature>
<dbReference type="PANTHER" id="PTHR47634:SF9">
    <property type="entry name" value="PROTEIN KINASE DOMAIN-CONTAINING PROTEIN-RELATED"/>
    <property type="match status" value="1"/>
</dbReference>
<feature type="compositionally biased region" description="Polar residues" evidence="10">
    <location>
        <begin position="542"/>
        <end position="551"/>
    </location>
</feature>
<feature type="region of interest" description="Disordered" evidence="10">
    <location>
        <begin position="787"/>
        <end position="865"/>
    </location>
</feature>
<dbReference type="Pfam" id="PF00069">
    <property type="entry name" value="Pkinase"/>
    <property type="match status" value="2"/>
</dbReference>
<dbReference type="InterPro" id="IPR011009">
    <property type="entry name" value="Kinase-like_dom_sf"/>
</dbReference>
<evidence type="ECO:0000259" key="11">
    <source>
        <dbReference type="PROSITE" id="PS50011"/>
    </source>
</evidence>
<evidence type="ECO:0000256" key="7">
    <source>
        <dbReference type="ARBA" id="ARBA00047899"/>
    </source>
</evidence>
<feature type="domain" description="Protein kinase" evidence="11">
    <location>
        <begin position="321"/>
        <end position="788"/>
    </location>
</feature>
<keyword evidence="6 9" id="KW-0067">ATP-binding</keyword>
<dbReference type="EMBL" id="KK100290">
    <property type="protein sequence ID" value="KIZ07143.1"/>
    <property type="molecule type" value="Genomic_DNA"/>
</dbReference>
<dbReference type="InterPro" id="IPR000719">
    <property type="entry name" value="Prot_kinase_dom"/>
</dbReference>
<evidence type="ECO:0000256" key="8">
    <source>
        <dbReference type="ARBA" id="ARBA00048679"/>
    </source>
</evidence>
<dbReference type="PROSITE" id="PS50011">
    <property type="entry name" value="PROTEIN_KINASE_DOM"/>
    <property type="match status" value="1"/>
</dbReference>
<dbReference type="PROSITE" id="PS00108">
    <property type="entry name" value="PROTEIN_KINASE_ST"/>
    <property type="match status" value="1"/>
</dbReference>
<dbReference type="PROSITE" id="PS00107">
    <property type="entry name" value="PROTEIN_KINASE_ATP"/>
    <property type="match status" value="1"/>
</dbReference>
<feature type="compositionally biased region" description="Low complexity" evidence="10">
    <location>
        <begin position="488"/>
        <end position="502"/>
    </location>
</feature>
<feature type="compositionally biased region" description="Low complexity" evidence="10">
    <location>
        <begin position="271"/>
        <end position="284"/>
    </location>
</feature>
<name>A0A0D2KA48_9CHLO</name>
<dbReference type="Gene3D" id="1.10.510.10">
    <property type="entry name" value="Transferase(Phosphotransferase) domain 1"/>
    <property type="match status" value="1"/>
</dbReference>
<dbReference type="InterPro" id="IPR051334">
    <property type="entry name" value="SRPK"/>
</dbReference>
<evidence type="ECO:0000256" key="1">
    <source>
        <dbReference type="ARBA" id="ARBA00012513"/>
    </source>
</evidence>
<evidence type="ECO:0000256" key="4">
    <source>
        <dbReference type="ARBA" id="ARBA00022741"/>
    </source>
</evidence>
<proteinExistence type="predicted"/>
<feature type="compositionally biased region" description="Low complexity" evidence="10">
    <location>
        <begin position="828"/>
        <end position="838"/>
    </location>
</feature>
<reference evidence="12 13" key="1">
    <citation type="journal article" date="2013" name="BMC Genomics">
        <title>Reconstruction of the lipid metabolism for the microalga Monoraphidium neglectum from its genome sequence reveals characteristics suitable for biofuel production.</title>
        <authorList>
            <person name="Bogen C."/>
            <person name="Al-Dilaimi A."/>
            <person name="Albersmeier A."/>
            <person name="Wichmann J."/>
            <person name="Grundmann M."/>
            <person name="Rupp O."/>
            <person name="Lauersen K.J."/>
            <person name="Blifernez-Klassen O."/>
            <person name="Kalinowski J."/>
            <person name="Goesmann A."/>
            <person name="Mussgnug J.H."/>
            <person name="Kruse O."/>
        </authorList>
    </citation>
    <scope>NUCLEOTIDE SEQUENCE [LARGE SCALE GENOMIC DNA]</scope>
    <source>
        <strain evidence="12 13">SAG 48.87</strain>
    </source>
</reference>
<gene>
    <name evidence="12" type="ORF">MNEG_0809</name>
</gene>
<dbReference type="GO" id="GO:0004674">
    <property type="term" value="F:protein serine/threonine kinase activity"/>
    <property type="evidence" value="ECO:0007669"/>
    <property type="project" value="UniProtKB-KW"/>
</dbReference>
<evidence type="ECO:0000256" key="9">
    <source>
        <dbReference type="PROSITE-ProRule" id="PRU10141"/>
    </source>
</evidence>
<evidence type="ECO:0000256" key="5">
    <source>
        <dbReference type="ARBA" id="ARBA00022777"/>
    </source>
</evidence>
<dbReference type="AlphaFoldDB" id="A0A0D2KA48"/>
<dbReference type="OrthoDB" id="2649at2759"/>
<dbReference type="PANTHER" id="PTHR47634">
    <property type="entry name" value="PROTEIN KINASE DOMAIN-CONTAINING PROTEIN-RELATED"/>
    <property type="match status" value="1"/>
</dbReference>
<keyword evidence="4 9" id="KW-0547">Nucleotide-binding</keyword>
<feature type="compositionally biased region" description="Low complexity" evidence="10">
    <location>
        <begin position="604"/>
        <end position="620"/>
    </location>
</feature>
<dbReference type="InterPro" id="IPR008271">
    <property type="entry name" value="Ser/Thr_kinase_AS"/>
</dbReference>
<dbReference type="InterPro" id="IPR017441">
    <property type="entry name" value="Protein_kinase_ATP_BS"/>
</dbReference>